<dbReference type="Proteomes" id="UP001302676">
    <property type="component" value="Unassembled WGS sequence"/>
</dbReference>
<comment type="caution">
    <text evidence="2">The sequence shown here is derived from an EMBL/GenBank/DDBJ whole genome shotgun (WGS) entry which is preliminary data.</text>
</comment>
<feature type="transmembrane region" description="Helical" evidence="1">
    <location>
        <begin position="267"/>
        <end position="289"/>
    </location>
</feature>
<reference evidence="2" key="2">
    <citation type="submission" date="2023-05" db="EMBL/GenBank/DDBJ databases">
        <authorList>
            <consortium name="Lawrence Berkeley National Laboratory"/>
            <person name="Steindorff A."/>
            <person name="Hensen N."/>
            <person name="Bonometti L."/>
            <person name="Westerberg I."/>
            <person name="Brannstrom I.O."/>
            <person name="Guillou S."/>
            <person name="Cros-Aarteil S."/>
            <person name="Calhoun S."/>
            <person name="Haridas S."/>
            <person name="Kuo A."/>
            <person name="Mondo S."/>
            <person name="Pangilinan J."/>
            <person name="Riley R."/>
            <person name="Labutti K."/>
            <person name="Andreopoulos B."/>
            <person name="Lipzen A."/>
            <person name="Chen C."/>
            <person name="Yanf M."/>
            <person name="Daum C."/>
            <person name="Ng V."/>
            <person name="Clum A."/>
            <person name="Ohm R."/>
            <person name="Martin F."/>
            <person name="Silar P."/>
            <person name="Natvig D."/>
            <person name="Lalanne C."/>
            <person name="Gautier V."/>
            <person name="Ament-Velasquez S.L."/>
            <person name="Kruys A."/>
            <person name="Hutchinson M.I."/>
            <person name="Powell A.J."/>
            <person name="Barry K."/>
            <person name="Miller A.N."/>
            <person name="Grigoriev I.V."/>
            <person name="Debuchy R."/>
            <person name="Gladieux P."/>
            <person name="Thoren M.H."/>
            <person name="Johannesson H."/>
        </authorList>
    </citation>
    <scope>NUCLEOTIDE SEQUENCE</scope>
    <source>
        <strain evidence="2">CBS 141.50</strain>
    </source>
</reference>
<proteinExistence type="predicted"/>
<dbReference type="GeneID" id="87819003"/>
<accession>A0AAN6ZIY1</accession>
<keyword evidence="1" id="KW-0472">Membrane</keyword>
<keyword evidence="1" id="KW-1133">Transmembrane helix</keyword>
<sequence length="292" mass="31127">MGSPTGPWNIPEATYNEVLDSPSAVGRYTLEAPDISVRYPSPDQFANWTLAVSVASDFPLPWSNTNEAEQDTTSNRTFTATRVRLTPPAGIDVDSSWEVCVLNWDVNLETYPTQLRIDDGTCTSFLSEQCIRDVEQSVLVGRCSCPNLREIESCGDGQADLMDSIGPGCFAKPFNKTTIEEWPAQGYNVREFGGVPHPHSQGTFNNTAYDEVGSLAWPVLLRWGPSLTVNVATSSSGGGSRTKLTCARANHAVGGNSVPGVPGGDSGAMSVMGSSGFVLAVAVVVGWVVGWS</sequence>
<evidence type="ECO:0000256" key="1">
    <source>
        <dbReference type="SAM" id="Phobius"/>
    </source>
</evidence>
<keyword evidence="3" id="KW-1185">Reference proteome</keyword>
<dbReference type="AlphaFoldDB" id="A0AAN6ZIY1"/>
<name>A0AAN6ZIY1_9PEZI</name>
<evidence type="ECO:0000313" key="3">
    <source>
        <dbReference type="Proteomes" id="UP001302676"/>
    </source>
</evidence>
<dbReference type="RefSeq" id="XP_062632655.1">
    <property type="nucleotide sequence ID" value="XM_062782390.1"/>
</dbReference>
<gene>
    <name evidence="2" type="ORF">C8A04DRAFT_33252</name>
</gene>
<evidence type="ECO:0000313" key="2">
    <source>
        <dbReference type="EMBL" id="KAK4139284.1"/>
    </source>
</evidence>
<reference evidence="2" key="1">
    <citation type="journal article" date="2023" name="Mol. Phylogenet. Evol.">
        <title>Genome-scale phylogeny and comparative genomics of the fungal order Sordariales.</title>
        <authorList>
            <person name="Hensen N."/>
            <person name="Bonometti L."/>
            <person name="Westerberg I."/>
            <person name="Brannstrom I.O."/>
            <person name="Guillou S."/>
            <person name="Cros-Aarteil S."/>
            <person name="Calhoun S."/>
            <person name="Haridas S."/>
            <person name="Kuo A."/>
            <person name="Mondo S."/>
            <person name="Pangilinan J."/>
            <person name="Riley R."/>
            <person name="LaButti K."/>
            <person name="Andreopoulos B."/>
            <person name="Lipzen A."/>
            <person name="Chen C."/>
            <person name="Yan M."/>
            <person name="Daum C."/>
            <person name="Ng V."/>
            <person name="Clum A."/>
            <person name="Steindorff A."/>
            <person name="Ohm R.A."/>
            <person name="Martin F."/>
            <person name="Silar P."/>
            <person name="Natvig D.O."/>
            <person name="Lalanne C."/>
            <person name="Gautier V."/>
            <person name="Ament-Velasquez S.L."/>
            <person name="Kruys A."/>
            <person name="Hutchinson M.I."/>
            <person name="Powell A.J."/>
            <person name="Barry K."/>
            <person name="Miller A.N."/>
            <person name="Grigoriev I.V."/>
            <person name="Debuchy R."/>
            <person name="Gladieux P."/>
            <person name="Hiltunen Thoren M."/>
            <person name="Johannesson H."/>
        </authorList>
    </citation>
    <scope>NUCLEOTIDE SEQUENCE</scope>
    <source>
        <strain evidence="2">CBS 141.50</strain>
    </source>
</reference>
<protein>
    <submittedName>
        <fullName evidence="2">Uncharacterized protein</fullName>
    </submittedName>
</protein>
<dbReference type="EMBL" id="MU853673">
    <property type="protein sequence ID" value="KAK4139284.1"/>
    <property type="molecule type" value="Genomic_DNA"/>
</dbReference>
<organism evidence="2 3">
    <name type="scientific">Dichotomopilus funicola</name>
    <dbReference type="NCBI Taxonomy" id="1934379"/>
    <lineage>
        <taxon>Eukaryota</taxon>
        <taxon>Fungi</taxon>
        <taxon>Dikarya</taxon>
        <taxon>Ascomycota</taxon>
        <taxon>Pezizomycotina</taxon>
        <taxon>Sordariomycetes</taxon>
        <taxon>Sordariomycetidae</taxon>
        <taxon>Sordariales</taxon>
        <taxon>Chaetomiaceae</taxon>
        <taxon>Dichotomopilus</taxon>
    </lineage>
</organism>
<keyword evidence="1" id="KW-0812">Transmembrane</keyword>